<feature type="compositionally biased region" description="Low complexity" evidence="1">
    <location>
        <begin position="620"/>
        <end position="637"/>
    </location>
</feature>
<dbReference type="InterPro" id="IPR010730">
    <property type="entry name" value="HET"/>
</dbReference>
<evidence type="ECO:0000259" key="2">
    <source>
        <dbReference type="Pfam" id="PF06985"/>
    </source>
</evidence>
<gene>
    <name evidence="3" type="ORF">QBC32DRAFT_349525</name>
</gene>
<feature type="region of interest" description="Disordered" evidence="1">
    <location>
        <begin position="566"/>
        <end position="591"/>
    </location>
</feature>
<dbReference type="AlphaFoldDB" id="A0AAN6NNW4"/>
<reference evidence="3" key="1">
    <citation type="journal article" date="2023" name="Mol. Phylogenet. Evol.">
        <title>Genome-scale phylogeny and comparative genomics of the fungal order Sordariales.</title>
        <authorList>
            <person name="Hensen N."/>
            <person name="Bonometti L."/>
            <person name="Westerberg I."/>
            <person name="Brannstrom I.O."/>
            <person name="Guillou S."/>
            <person name="Cros-Aarteil S."/>
            <person name="Calhoun S."/>
            <person name="Haridas S."/>
            <person name="Kuo A."/>
            <person name="Mondo S."/>
            <person name="Pangilinan J."/>
            <person name="Riley R."/>
            <person name="LaButti K."/>
            <person name="Andreopoulos B."/>
            <person name="Lipzen A."/>
            <person name="Chen C."/>
            <person name="Yan M."/>
            <person name="Daum C."/>
            <person name="Ng V."/>
            <person name="Clum A."/>
            <person name="Steindorff A."/>
            <person name="Ohm R.A."/>
            <person name="Martin F."/>
            <person name="Silar P."/>
            <person name="Natvig D.O."/>
            <person name="Lalanne C."/>
            <person name="Gautier V."/>
            <person name="Ament-Velasquez S.L."/>
            <person name="Kruys A."/>
            <person name="Hutchinson M.I."/>
            <person name="Powell A.J."/>
            <person name="Barry K."/>
            <person name="Miller A.N."/>
            <person name="Grigoriev I.V."/>
            <person name="Debuchy R."/>
            <person name="Gladieux P."/>
            <person name="Hiltunen Thoren M."/>
            <person name="Johannesson H."/>
        </authorList>
    </citation>
    <scope>NUCLEOTIDE SEQUENCE</scope>
    <source>
        <strain evidence="3">CBS 626.80</strain>
    </source>
</reference>
<dbReference type="Pfam" id="PF06985">
    <property type="entry name" value="HET"/>
    <property type="match status" value="1"/>
</dbReference>
<evidence type="ECO:0000256" key="1">
    <source>
        <dbReference type="SAM" id="MobiDB-lite"/>
    </source>
</evidence>
<feature type="region of interest" description="Disordered" evidence="1">
    <location>
        <begin position="616"/>
        <end position="644"/>
    </location>
</feature>
<feature type="compositionally biased region" description="Low complexity" evidence="1">
    <location>
        <begin position="571"/>
        <end position="589"/>
    </location>
</feature>
<dbReference type="PANTHER" id="PTHR33112">
    <property type="entry name" value="DOMAIN PROTEIN, PUTATIVE-RELATED"/>
    <property type="match status" value="1"/>
</dbReference>
<comment type="caution">
    <text evidence="3">The sequence shown here is derived from an EMBL/GenBank/DDBJ whole genome shotgun (WGS) entry which is preliminary data.</text>
</comment>
<sequence length="792" mass="90747">MAPKLCDVCSQVPAWLGSLSWVKPVWSHNDPWGEKYTRNHPDPEITLRSWKDMQSEAKKNGCDLCKMVTSPNPRFTCTSPRDLAQQDPNINLRDAETLPLTFRRGLFYETKHFTFKCINHDGIFSGSVYPAPSSWCPKFLPLAGYKENNAEFNEMLMKDWLDHCQRNHTKCKNKSKDFLPTRLLDVEAFKCSEAPNLGDDVKLVCLDSNEFEELPFYISLSHCWGPPSKRPATTTKANLSKRMSRISFSDLPKTFQDAVDIARKLGQRYLWIDSLCIIQDSEQDWAREASLMAKVYSYAYCTLAALSSKDGSEGLQQFDIQYEYCSFVDVTATTTNGDCDANISSPQSQYRIFLGPPPLEWSRRYSGTAVMADDYDINPLRFRAWALQEQVLSQRTIHFGDAGLLWECGELKATAQLPWQDTEEGPPILTDKDTGRFDEWAQIQDSPKTRDLAAATLEEYRLEGRWWSLVEDYSSRPVTQETDRLIAFSGVAQAYKEEYLPNGGYAAGLWREHLPEGLLWHVEHHSQARQMRGRPATTEYVAPSWSWASVRGQVSYDRGALVHRFKKKMGRQQQQQQPGPLAQGQEQGQKSLPQPLADWIRDVWHDRGTLVDRFKKKMGRQQQQQPGPLVQGQEQGQKSLPQPLADRIRDELKVEEVRVQPKYEDVYGALSDAVLVLSGARVIEVDPYPDPQSPERDYRRNRGWLKKKLKKNGCEVAYFLPDVTTIDILETCGGVLMCLGIRREGYWHTIEGILLKEVVEEDGVVTYRRVGYFEFMDVSLFEGVEPRRIILK</sequence>
<evidence type="ECO:0000313" key="4">
    <source>
        <dbReference type="Proteomes" id="UP001303222"/>
    </source>
</evidence>
<protein>
    <submittedName>
        <fullName evidence="3">HET domain protein pin-c2</fullName>
    </submittedName>
</protein>
<reference evidence="3" key="2">
    <citation type="submission" date="2023-06" db="EMBL/GenBank/DDBJ databases">
        <authorList>
            <consortium name="Lawrence Berkeley National Laboratory"/>
            <person name="Mondo S.J."/>
            <person name="Hensen N."/>
            <person name="Bonometti L."/>
            <person name="Westerberg I."/>
            <person name="Brannstrom I.O."/>
            <person name="Guillou S."/>
            <person name="Cros-Aarteil S."/>
            <person name="Calhoun S."/>
            <person name="Haridas S."/>
            <person name="Kuo A."/>
            <person name="Pangilinan J."/>
            <person name="Riley R."/>
            <person name="Labutti K."/>
            <person name="Andreopoulos B."/>
            <person name="Lipzen A."/>
            <person name="Chen C."/>
            <person name="Yanf M."/>
            <person name="Daum C."/>
            <person name="Ng V."/>
            <person name="Clum A."/>
            <person name="Steindorff A."/>
            <person name="Ohm R."/>
            <person name="Martin F."/>
            <person name="Silar P."/>
            <person name="Natvig D."/>
            <person name="Lalanne C."/>
            <person name="Gautier V."/>
            <person name="Ament-Velasquez S.L."/>
            <person name="Kruys A."/>
            <person name="Hutchinson M.I."/>
            <person name="Powell A.J."/>
            <person name="Barry K."/>
            <person name="Miller A.N."/>
            <person name="Grigoriev I.V."/>
            <person name="Debuchy R."/>
            <person name="Gladieux P."/>
            <person name="Thoren M.H."/>
            <person name="Johannesson H."/>
        </authorList>
    </citation>
    <scope>NUCLEOTIDE SEQUENCE</scope>
    <source>
        <strain evidence="3">CBS 626.80</strain>
    </source>
</reference>
<accession>A0AAN6NNW4</accession>
<feature type="domain" description="Heterokaryon incompatibility" evidence="2">
    <location>
        <begin position="217"/>
        <end position="389"/>
    </location>
</feature>
<dbReference type="EMBL" id="MU859220">
    <property type="protein sequence ID" value="KAK3949312.1"/>
    <property type="molecule type" value="Genomic_DNA"/>
</dbReference>
<dbReference type="PANTHER" id="PTHR33112:SF16">
    <property type="entry name" value="HETEROKARYON INCOMPATIBILITY DOMAIN-CONTAINING PROTEIN"/>
    <property type="match status" value="1"/>
</dbReference>
<keyword evidence="4" id="KW-1185">Reference proteome</keyword>
<organism evidence="3 4">
    <name type="scientific">Pseudoneurospora amorphoporcata</name>
    <dbReference type="NCBI Taxonomy" id="241081"/>
    <lineage>
        <taxon>Eukaryota</taxon>
        <taxon>Fungi</taxon>
        <taxon>Dikarya</taxon>
        <taxon>Ascomycota</taxon>
        <taxon>Pezizomycotina</taxon>
        <taxon>Sordariomycetes</taxon>
        <taxon>Sordariomycetidae</taxon>
        <taxon>Sordariales</taxon>
        <taxon>Sordariaceae</taxon>
        <taxon>Pseudoneurospora</taxon>
    </lineage>
</organism>
<name>A0AAN6NNW4_9PEZI</name>
<dbReference type="Proteomes" id="UP001303222">
    <property type="component" value="Unassembled WGS sequence"/>
</dbReference>
<proteinExistence type="predicted"/>
<evidence type="ECO:0000313" key="3">
    <source>
        <dbReference type="EMBL" id="KAK3949312.1"/>
    </source>
</evidence>